<proteinExistence type="predicted"/>
<keyword evidence="2" id="KW-1185">Reference proteome</keyword>
<comment type="caution">
    <text evidence="1">The sequence shown here is derived from an EMBL/GenBank/DDBJ whole genome shotgun (WGS) entry which is preliminary data.</text>
</comment>
<organism evidence="1 2">
    <name type="scientific">Caerostris extrusa</name>
    <name type="common">Bark spider</name>
    <name type="synonym">Caerostris bankana</name>
    <dbReference type="NCBI Taxonomy" id="172846"/>
    <lineage>
        <taxon>Eukaryota</taxon>
        <taxon>Metazoa</taxon>
        <taxon>Ecdysozoa</taxon>
        <taxon>Arthropoda</taxon>
        <taxon>Chelicerata</taxon>
        <taxon>Arachnida</taxon>
        <taxon>Araneae</taxon>
        <taxon>Araneomorphae</taxon>
        <taxon>Entelegynae</taxon>
        <taxon>Araneoidea</taxon>
        <taxon>Araneidae</taxon>
        <taxon>Caerostris</taxon>
    </lineage>
</organism>
<reference evidence="1 2" key="1">
    <citation type="submission" date="2021-06" db="EMBL/GenBank/DDBJ databases">
        <title>Caerostris extrusa draft genome.</title>
        <authorList>
            <person name="Kono N."/>
            <person name="Arakawa K."/>
        </authorList>
    </citation>
    <scope>NUCLEOTIDE SEQUENCE [LARGE SCALE GENOMIC DNA]</scope>
</reference>
<accession>A0AAV4NAB3</accession>
<dbReference type="Proteomes" id="UP001054945">
    <property type="component" value="Unassembled WGS sequence"/>
</dbReference>
<protein>
    <submittedName>
        <fullName evidence="1">Uncharacterized protein</fullName>
    </submittedName>
</protein>
<name>A0AAV4NAB3_CAEEX</name>
<dbReference type="EMBL" id="BPLR01020660">
    <property type="protein sequence ID" value="GIX81274.1"/>
    <property type="molecule type" value="Genomic_DNA"/>
</dbReference>
<dbReference type="AlphaFoldDB" id="A0AAV4NAB3"/>
<evidence type="ECO:0000313" key="2">
    <source>
        <dbReference type="Proteomes" id="UP001054945"/>
    </source>
</evidence>
<sequence>MLVKLGEQNLCVGLLSPENVRNPISRELLKYKSEGKSSSVSTSTPLDSYSSPLVAADFEMELGLRNSIKLCNN</sequence>
<gene>
    <name evidence="1" type="ORF">CEXT_516301</name>
</gene>
<evidence type="ECO:0000313" key="1">
    <source>
        <dbReference type="EMBL" id="GIX81274.1"/>
    </source>
</evidence>